<keyword evidence="2" id="KW-1185">Reference proteome</keyword>
<organism evidence="1 2">
    <name type="scientific">Racocetra persica</name>
    <dbReference type="NCBI Taxonomy" id="160502"/>
    <lineage>
        <taxon>Eukaryota</taxon>
        <taxon>Fungi</taxon>
        <taxon>Fungi incertae sedis</taxon>
        <taxon>Mucoromycota</taxon>
        <taxon>Glomeromycotina</taxon>
        <taxon>Glomeromycetes</taxon>
        <taxon>Diversisporales</taxon>
        <taxon>Gigasporaceae</taxon>
        <taxon>Racocetra</taxon>
    </lineage>
</organism>
<protein>
    <submittedName>
        <fullName evidence="1">36683_t:CDS:1</fullName>
    </submittedName>
</protein>
<evidence type="ECO:0000313" key="2">
    <source>
        <dbReference type="Proteomes" id="UP000789920"/>
    </source>
</evidence>
<proteinExistence type="predicted"/>
<dbReference type="Proteomes" id="UP000789920">
    <property type="component" value="Unassembled WGS sequence"/>
</dbReference>
<feature type="non-terminal residue" evidence="1">
    <location>
        <position position="1"/>
    </location>
</feature>
<name>A0ACA9PG96_9GLOM</name>
<dbReference type="EMBL" id="CAJVQC010020412">
    <property type="protein sequence ID" value="CAG8707797.1"/>
    <property type="molecule type" value="Genomic_DNA"/>
</dbReference>
<comment type="caution">
    <text evidence="1">The sequence shown here is derived from an EMBL/GenBank/DDBJ whole genome shotgun (WGS) entry which is preliminary data.</text>
</comment>
<sequence length="520" mass="59079">RVLDPPAMMINNTNIITEKGEWETIKFNKGADLYNWSVVCFDPELNESVIEPAFRQLKEILISKGLNVPHMPKILRRNCHDYENSITKAAQDAIIDNSKPAQLVICIIPRKHQEEDGLYANIKRLCYIKLGIMNQCILKKNIVDMRTQRLVNNIKSVLSNVALKINGKLDGKNSRLADNLLDFKAEKDHMVFAADVYHPGSKDKIRGRPSVAAVCGSMDDNVTDYACRYRMNEKLRHDVDIIEKLNDMVIELLEQHTIKQTKLPDQIVFYRDGVGETQFDTVISEELEPLLDTLENHYKSKDLPTPKLTFIIIQKRHHARFKLINGENCKLGTIIDTDIVMKKEFSFYLQSHISPRGTARSAYYHVVLNQGNFSADEIYNLTFRLCFLSYRCNRALSQVTPASYAHNIANLARYFVEYKAIEENQENQGNRGGRGGRGGRGRGGRGRGGRGRGGRDRGGRGRGRGGRGGQGGQGNRENLEGNRDDRRNRDNNSRPPRPEFVQDGKTLVADSKIENEKFFL</sequence>
<accession>A0ACA9PG96</accession>
<gene>
    <name evidence="1" type="ORF">RPERSI_LOCUS10340</name>
</gene>
<reference evidence="1" key="1">
    <citation type="submission" date="2021-06" db="EMBL/GenBank/DDBJ databases">
        <authorList>
            <person name="Kallberg Y."/>
            <person name="Tangrot J."/>
            <person name="Rosling A."/>
        </authorList>
    </citation>
    <scope>NUCLEOTIDE SEQUENCE</scope>
    <source>
        <strain evidence="1">MA461A</strain>
    </source>
</reference>
<evidence type="ECO:0000313" key="1">
    <source>
        <dbReference type="EMBL" id="CAG8707797.1"/>
    </source>
</evidence>